<dbReference type="PROSITE" id="PS50102">
    <property type="entry name" value="RRM"/>
    <property type="match status" value="1"/>
</dbReference>
<protein>
    <submittedName>
        <fullName evidence="5">RNA-directed DNA polymerase</fullName>
        <ecNumber evidence="5">2.7.7.49</ecNumber>
    </submittedName>
</protein>
<gene>
    <name evidence="5" type="ORF">HanXRQr2_Chr09g0416161</name>
</gene>
<dbReference type="PANTHER" id="PTHR33116:SF78">
    <property type="entry name" value="OS12G0587133 PROTEIN"/>
    <property type="match status" value="1"/>
</dbReference>
<evidence type="ECO:0000256" key="2">
    <source>
        <dbReference type="SAM" id="MobiDB-lite"/>
    </source>
</evidence>
<dbReference type="InterPro" id="IPR036691">
    <property type="entry name" value="Endo/exonu/phosph_ase_sf"/>
</dbReference>
<dbReference type="EC" id="2.7.7.49" evidence="5"/>
<sequence>MSDDQRRLDPEEWEQPCHRKGRRNDHQVEGNNKVLSKFFVSNLPPKCSSQDLKEVLGRYGRYEGSYIARKLDKWGKRFAFVSFSEVRDIIWLEEELSDVWVGSYKLFISIARFVDGEKVFRPVNIQREKTTVTNDKSHANPSCEGADGNGSFNAKVGNGRSFVDSLLNRNKVDVLKVDDSVERFAHWNGCALAGRVVNFNTLGSLKHLIRDADKFLNDKSLWSVWFESLDWWTANFSVEEGRIAWLQVHGLPAQLALDQVYDMIGSRHGKVVQSVALSGDDNNFSYALIGVLSKECNRIVDRVDVSWRGKIFYVWVDEDVGEWIPECVAEIDDDEEVIRDEVLSSDAIDVEGNAQDLGVSNGGGGVDESEVSHGAHMAASTGRKKFRHKSLFKNRNEGSGSLERPKKTPRENNDMFVLDRLIGIFSEATETDVNTEQVGEDTFLTPDLNQRAATGTAEFDGRGLGHTEEIFTQTLTQQPIEVEALKTVELSRALGVENLNDFVLNVKEVLRSEGNPGKADWVRSLRATNEVSFLLLQETQFGSLDTVDIGRFWGFGDFNFDWVPSTGRSGGLLSIWDPKVFVMDRVVKNSNWLCVSGVIKGSGCPFHMLNVYAPQNLVAKRRLWEDVKRMVGEGGGRWIVAGDFNSVRYAEERRNSIFNTVEANEFDDFIDESDLHEYSLKGRRFTFVAGDKLSRIDRIFVSWEVFMEWPCAEYVALERYKSDHSPLLLKTGSRNFGPKPFRFYNSWLGREDFDLVVKKTLEDGCFSGNPDSVLLLKFKALRKNITNWAVGVKAFELEERRVLEGEFNDLDQALESRALNEEEVWSLTEIKRRIAELDEFRHRDLKQKARCNWATHGDENSRYFHGFINKRKASNHIPGLEVNGRWETNPVIIKKEVMGFFRKKFKESMCIRPKLVCYRLSVLTSEEADGLVASFLSPEIKSAVNDCGADKAPGPDGFNFRFIRHFWSLFESDFLAIMGYFHESVLGRLVSEHQSAFLSGRYILDGPLMINEIITWAKKRDRKIFLLKIDFDKAYDNVNWEFLLSIMNQMGFPEAWCDWIRGILVSSRAAVLVNGSPTFEFGCQKGIRQGDPLSPFLFIILMQTLSGMMNQACDIGAFHGVKLPNDGPTMSHLLYADDAMIMGEWSSFNFSNMRRILRIFYLCSGLKINLHKSVLYGVGIEDSEIAGMAEELGCRQGSMPFSYLGIKVGANMNRVTNWEPVVSTFKRRLSKWKANTLSIAGRLTLIKSVLGSLPMYYFSLFKAPKKVIGDLEGLMRRFLWGGSEEVRKMSWVSWEIVTKRVVDRGLGIAPLEVNNNAMLIKWLWRFLNEPNALWRKVVTSIHGSSRSWGIVPCNNAIPGVWKNCVSFGNKHKVEGVGLNVIIRGKHGDGRRIRFRLDTWLGTEPLKNAFPLLFALEKSKRVLIHLRLKFNGGNRTICWEWSRIPFSPEEIQEKSSFENLLCAVILDGREDTWEWSHGAYSGFEVAAVKSWLRGAPVSDAPFEFCWSSWVPTKCNIFMWRAFLDPLPTKLALARRNIVVGNSFLCCFMAMGVWNEISTWCKISRPFVFHVNDLVHLHEHSGVSGVKKTILHGIIIITCWRLWTARNDKVYNSKDPNVVELVAEIKSLGFLWYKYRFKGGVVDWTRWCMFDVT</sequence>
<feature type="domain" description="Reverse transcriptase" evidence="4">
    <location>
        <begin position="933"/>
        <end position="1208"/>
    </location>
</feature>
<dbReference type="PANTHER" id="PTHR33116">
    <property type="entry name" value="REVERSE TRANSCRIPTASE ZINC-BINDING DOMAIN-CONTAINING PROTEIN-RELATED-RELATED"/>
    <property type="match status" value="1"/>
</dbReference>
<name>A0A9K3IAQ6_HELAN</name>
<evidence type="ECO:0000313" key="5">
    <source>
        <dbReference type="EMBL" id="KAF5793322.1"/>
    </source>
</evidence>
<dbReference type="SMART" id="SM00360">
    <property type="entry name" value="RRM"/>
    <property type="match status" value="1"/>
</dbReference>
<feature type="compositionally biased region" description="Basic and acidic residues" evidence="2">
    <location>
        <begin position="1"/>
        <end position="10"/>
    </location>
</feature>
<dbReference type="SUPFAM" id="SSF54928">
    <property type="entry name" value="RNA-binding domain, RBD"/>
    <property type="match status" value="1"/>
</dbReference>
<dbReference type="GO" id="GO:0003964">
    <property type="term" value="F:RNA-directed DNA polymerase activity"/>
    <property type="evidence" value="ECO:0007669"/>
    <property type="project" value="UniProtKB-KW"/>
</dbReference>
<keyword evidence="5" id="KW-0695">RNA-directed DNA polymerase</keyword>
<dbReference type="SUPFAM" id="SSF56672">
    <property type="entry name" value="DNA/RNA polymerases"/>
    <property type="match status" value="1"/>
</dbReference>
<dbReference type="Gene3D" id="3.30.70.330">
    <property type="match status" value="1"/>
</dbReference>
<dbReference type="InterPro" id="IPR043502">
    <property type="entry name" value="DNA/RNA_pol_sf"/>
</dbReference>
<proteinExistence type="predicted"/>
<feature type="region of interest" description="Disordered" evidence="2">
    <location>
        <begin position="354"/>
        <end position="386"/>
    </location>
</feature>
<dbReference type="PROSITE" id="PS50878">
    <property type="entry name" value="RT_POL"/>
    <property type="match status" value="1"/>
</dbReference>
<dbReference type="InterPro" id="IPR000504">
    <property type="entry name" value="RRM_dom"/>
</dbReference>
<dbReference type="SUPFAM" id="SSF56219">
    <property type="entry name" value="DNase I-like"/>
    <property type="match status" value="1"/>
</dbReference>
<evidence type="ECO:0000313" key="6">
    <source>
        <dbReference type="Proteomes" id="UP000215914"/>
    </source>
</evidence>
<evidence type="ECO:0000259" key="3">
    <source>
        <dbReference type="PROSITE" id="PS50102"/>
    </source>
</evidence>
<keyword evidence="5" id="KW-0808">Transferase</keyword>
<dbReference type="GO" id="GO:0003723">
    <property type="term" value="F:RNA binding"/>
    <property type="evidence" value="ECO:0007669"/>
    <property type="project" value="UniProtKB-UniRule"/>
</dbReference>
<organism evidence="5 6">
    <name type="scientific">Helianthus annuus</name>
    <name type="common">Common sunflower</name>
    <dbReference type="NCBI Taxonomy" id="4232"/>
    <lineage>
        <taxon>Eukaryota</taxon>
        <taxon>Viridiplantae</taxon>
        <taxon>Streptophyta</taxon>
        <taxon>Embryophyta</taxon>
        <taxon>Tracheophyta</taxon>
        <taxon>Spermatophyta</taxon>
        <taxon>Magnoliopsida</taxon>
        <taxon>eudicotyledons</taxon>
        <taxon>Gunneridae</taxon>
        <taxon>Pentapetalae</taxon>
        <taxon>asterids</taxon>
        <taxon>campanulids</taxon>
        <taxon>Asterales</taxon>
        <taxon>Asteraceae</taxon>
        <taxon>Asteroideae</taxon>
        <taxon>Heliantheae alliance</taxon>
        <taxon>Heliantheae</taxon>
        <taxon>Helianthus</taxon>
    </lineage>
</organism>
<evidence type="ECO:0000259" key="4">
    <source>
        <dbReference type="PROSITE" id="PS50878"/>
    </source>
</evidence>
<dbReference type="InterPro" id="IPR012677">
    <property type="entry name" value="Nucleotide-bd_a/b_plait_sf"/>
</dbReference>
<feature type="region of interest" description="Disordered" evidence="2">
    <location>
        <begin position="1"/>
        <end position="26"/>
    </location>
</feature>
<dbReference type="InterPro" id="IPR035979">
    <property type="entry name" value="RBD_domain_sf"/>
</dbReference>
<dbReference type="Pfam" id="PF00076">
    <property type="entry name" value="RRM_1"/>
    <property type="match status" value="1"/>
</dbReference>
<feature type="domain" description="RRM" evidence="3">
    <location>
        <begin position="36"/>
        <end position="113"/>
    </location>
</feature>
<dbReference type="Proteomes" id="UP000215914">
    <property type="component" value="Unassembled WGS sequence"/>
</dbReference>
<reference evidence="5" key="2">
    <citation type="submission" date="2020-06" db="EMBL/GenBank/DDBJ databases">
        <title>Helianthus annuus Genome sequencing and assembly Release 2.</title>
        <authorList>
            <person name="Gouzy J."/>
            <person name="Langlade N."/>
            <person name="Munos S."/>
        </authorList>
    </citation>
    <scope>NUCLEOTIDE SEQUENCE</scope>
    <source>
        <tissue evidence="5">Leaves</tissue>
    </source>
</reference>
<keyword evidence="6" id="KW-1185">Reference proteome</keyword>
<dbReference type="CDD" id="cd00590">
    <property type="entry name" value="RRM_SF"/>
    <property type="match status" value="1"/>
</dbReference>
<evidence type="ECO:0000256" key="1">
    <source>
        <dbReference type="PROSITE-ProRule" id="PRU00176"/>
    </source>
</evidence>
<dbReference type="InterPro" id="IPR000477">
    <property type="entry name" value="RT_dom"/>
</dbReference>
<reference evidence="5" key="1">
    <citation type="journal article" date="2017" name="Nature">
        <title>The sunflower genome provides insights into oil metabolism, flowering and Asterid evolution.</title>
        <authorList>
            <person name="Badouin H."/>
            <person name="Gouzy J."/>
            <person name="Grassa C.J."/>
            <person name="Murat F."/>
            <person name="Staton S.E."/>
            <person name="Cottret L."/>
            <person name="Lelandais-Briere C."/>
            <person name="Owens G.L."/>
            <person name="Carrere S."/>
            <person name="Mayjonade B."/>
            <person name="Legrand L."/>
            <person name="Gill N."/>
            <person name="Kane N.C."/>
            <person name="Bowers J.E."/>
            <person name="Hubner S."/>
            <person name="Bellec A."/>
            <person name="Berard A."/>
            <person name="Berges H."/>
            <person name="Blanchet N."/>
            <person name="Boniface M.C."/>
            <person name="Brunel D."/>
            <person name="Catrice O."/>
            <person name="Chaidir N."/>
            <person name="Claudel C."/>
            <person name="Donnadieu C."/>
            <person name="Faraut T."/>
            <person name="Fievet G."/>
            <person name="Helmstetter N."/>
            <person name="King M."/>
            <person name="Knapp S.J."/>
            <person name="Lai Z."/>
            <person name="Le Paslier M.C."/>
            <person name="Lippi Y."/>
            <person name="Lorenzon L."/>
            <person name="Mandel J.R."/>
            <person name="Marage G."/>
            <person name="Marchand G."/>
            <person name="Marquand E."/>
            <person name="Bret-Mestries E."/>
            <person name="Morien E."/>
            <person name="Nambeesan S."/>
            <person name="Nguyen T."/>
            <person name="Pegot-Espagnet P."/>
            <person name="Pouilly N."/>
            <person name="Raftis F."/>
            <person name="Sallet E."/>
            <person name="Schiex T."/>
            <person name="Thomas J."/>
            <person name="Vandecasteele C."/>
            <person name="Vares D."/>
            <person name="Vear F."/>
            <person name="Vautrin S."/>
            <person name="Crespi M."/>
            <person name="Mangin B."/>
            <person name="Burke J.M."/>
            <person name="Salse J."/>
            <person name="Munos S."/>
            <person name="Vincourt P."/>
            <person name="Rieseberg L.H."/>
            <person name="Langlade N.B."/>
        </authorList>
    </citation>
    <scope>NUCLEOTIDE SEQUENCE</scope>
    <source>
        <tissue evidence="5">Leaves</tissue>
    </source>
</reference>
<dbReference type="Pfam" id="PF03372">
    <property type="entry name" value="Exo_endo_phos"/>
    <property type="match status" value="1"/>
</dbReference>
<dbReference type="InterPro" id="IPR005135">
    <property type="entry name" value="Endo/exonuclease/phosphatase"/>
</dbReference>
<comment type="caution">
    <text evidence="5">The sequence shown here is derived from an EMBL/GenBank/DDBJ whole genome shotgun (WGS) entry which is preliminary data.</text>
</comment>
<keyword evidence="5" id="KW-0548">Nucleotidyltransferase</keyword>
<accession>A0A9K3IAQ6</accession>
<dbReference type="CDD" id="cd01650">
    <property type="entry name" value="RT_nLTR_like"/>
    <property type="match status" value="1"/>
</dbReference>
<keyword evidence="1" id="KW-0694">RNA-binding</keyword>
<dbReference type="EMBL" id="MNCJ02000324">
    <property type="protein sequence ID" value="KAF5793322.1"/>
    <property type="molecule type" value="Genomic_DNA"/>
</dbReference>
<dbReference type="Gene3D" id="3.60.10.10">
    <property type="entry name" value="Endonuclease/exonuclease/phosphatase"/>
    <property type="match status" value="1"/>
</dbReference>
<dbReference type="Gramene" id="mRNA:HanXRQr2_Chr09g0416161">
    <property type="protein sequence ID" value="mRNA:HanXRQr2_Chr09g0416161"/>
    <property type="gene ID" value="HanXRQr2_Chr09g0416161"/>
</dbReference>
<dbReference type="Pfam" id="PF00078">
    <property type="entry name" value="RVT_1"/>
    <property type="match status" value="1"/>
</dbReference>